<evidence type="ECO:0008006" key="3">
    <source>
        <dbReference type="Google" id="ProtNLM"/>
    </source>
</evidence>
<name>U6REM1_9BACT</name>
<dbReference type="STRING" id="1121098.HMPREF1534_02665"/>
<dbReference type="OrthoDB" id="5373219at2"/>
<dbReference type="RefSeq" id="WP_005941974.1">
    <property type="nucleotide sequence ID" value="NZ_KB890322.1"/>
</dbReference>
<dbReference type="Proteomes" id="UP000017831">
    <property type="component" value="Unassembled WGS sequence"/>
</dbReference>
<dbReference type="GeneID" id="60061428"/>
<protein>
    <recommendedName>
        <fullName evidence="3">DNA adenine methylase</fullName>
    </recommendedName>
</protein>
<reference evidence="1 2" key="1">
    <citation type="submission" date="2013-04" db="EMBL/GenBank/DDBJ databases">
        <title>The Genome Sequence of Bacteroides massiliensis DSM 17679.</title>
        <authorList>
            <consortium name="The Broad Institute Genomics Platform"/>
            <person name="Earl A."/>
            <person name="Ward D."/>
            <person name="Feldgarden M."/>
            <person name="Gevers D."/>
            <person name="Martens E."/>
            <person name="Fenner L."/>
            <person name="Roux V."/>
            <person name="Mallet M.N."/>
            <person name="Raoult D."/>
            <person name="Walker B."/>
            <person name="Young S."/>
            <person name="Zeng Q."/>
            <person name="Gargeya S."/>
            <person name="Fitzgerald M."/>
            <person name="Haas B."/>
            <person name="Abouelleil A."/>
            <person name="Allen A.W."/>
            <person name="Alvarado L."/>
            <person name="Arachchi H.M."/>
            <person name="Berlin A.M."/>
            <person name="Chapman S.B."/>
            <person name="Gainer-Dewar J."/>
            <person name="Goldberg J."/>
            <person name="Griggs A."/>
            <person name="Gujja S."/>
            <person name="Hansen M."/>
            <person name="Howarth C."/>
            <person name="Imamovic A."/>
            <person name="Ireland A."/>
            <person name="Larimer J."/>
            <person name="McCowan C."/>
            <person name="Murphy C."/>
            <person name="Pearson M."/>
            <person name="Poon T.W."/>
            <person name="Priest M."/>
            <person name="Roberts A."/>
            <person name="Saif S."/>
            <person name="Shea T."/>
            <person name="Sisk P."/>
            <person name="Sykes S."/>
            <person name="Wortman J."/>
            <person name="Nusbaum C."/>
            <person name="Birren B."/>
        </authorList>
    </citation>
    <scope>NUCLEOTIDE SEQUENCE [LARGE SCALE GENOMIC DNA]</scope>
    <source>
        <strain evidence="2">B84634 / Timone 84634 / DSM 17679 / JCM 13223</strain>
    </source>
</reference>
<dbReference type="EMBL" id="AQHY01000028">
    <property type="protein sequence ID" value="EOA54186.1"/>
    <property type="molecule type" value="Genomic_DNA"/>
</dbReference>
<comment type="caution">
    <text evidence="1">The sequence shown here is derived from an EMBL/GenBank/DDBJ whole genome shotgun (WGS) entry which is preliminary data.</text>
</comment>
<dbReference type="AlphaFoldDB" id="U6REM1"/>
<proteinExistence type="predicted"/>
<evidence type="ECO:0000313" key="1">
    <source>
        <dbReference type="EMBL" id="EOA54186.1"/>
    </source>
</evidence>
<evidence type="ECO:0000313" key="2">
    <source>
        <dbReference type="Proteomes" id="UP000017831"/>
    </source>
</evidence>
<dbReference type="eggNOG" id="COG0338">
    <property type="taxonomic scope" value="Bacteria"/>
</dbReference>
<accession>U6REM1</accession>
<sequence>MATNITLNIVATDKASYRKQLIEEFLKEQPGTTKSVTEYYYFVETLQNNKRIYLKRPTALNKGVDFEVRIEDTQFRYGKHDNIISTGNRPSHDDIKNDLARKKLENTIEFDRLKTLLDKTYNCQPINDLEYKDYSFTTGHSVEIIFKSLKWLFIEQDVTYWNRSGRAMLYEGLSQLW</sequence>
<keyword evidence="2" id="KW-1185">Reference proteome</keyword>
<dbReference type="HOGENOM" id="CLU_1501332_0_0_10"/>
<gene>
    <name evidence="1" type="ORF">HMPREF1534_02665</name>
</gene>
<organism evidence="1 2">
    <name type="scientific">Phocaeicola massiliensis B84634 = Timone 84634 = DSM 17679 = JCM 13223</name>
    <dbReference type="NCBI Taxonomy" id="1121098"/>
    <lineage>
        <taxon>Bacteria</taxon>
        <taxon>Pseudomonadati</taxon>
        <taxon>Bacteroidota</taxon>
        <taxon>Bacteroidia</taxon>
        <taxon>Bacteroidales</taxon>
        <taxon>Bacteroidaceae</taxon>
        <taxon>Phocaeicola</taxon>
    </lineage>
</organism>